<dbReference type="CDD" id="cd01991">
    <property type="entry name" value="Asn_synthase_B_C"/>
    <property type="match status" value="1"/>
</dbReference>
<evidence type="ECO:0000256" key="10">
    <source>
        <dbReference type="PIRSR" id="PIRSR001589-2"/>
    </source>
</evidence>
<feature type="binding site" evidence="10">
    <location>
        <position position="103"/>
    </location>
    <ligand>
        <name>L-glutamine</name>
        <dbReference type="ChEBI" id="CHEBI:58359"/>
    </ligand>
</feature>
<dbReference type="InterPro" id="IPR017932">
    <property type="entry name" value="GATase_2_dom"/>
</dbReference>
<evidence type="ECO:0000256" key="3">
    <source>
        <dbReference type="ARBA" id="ARBA00022741"/>
    </source>
</evidence>
<name>A0A2D6LQC3_9ARCH</name>
<dbReference type="PIRSF" id="PIRSF001589">
    <property type="entry name" value="Asn_synthetase_glu-h"/>
    <property type="match status" value="1"/>
</dbReference>
<dbReference type="PANTHER" id="PTHR11772:SF2">
    <property type="entry name" value="ASPARAGINE SYNTHETASE [GLUTAMINE-HYDROLYZING]"/>
    <property type="match status" value="1"/>
</dbReference>
<evidence type="ECO:0000256" key="8">
    <source>
        <dbReference type="PIRNR" id="PIRNR001589"/>
    </source>
</evidence>
<gene>
    <name evidence="12" type="ORF">CL944_02775</name>
</gene>
<dbReference type="GO" id="GO:0004066">
    <property type="term" value="F:asparagine synthase (glutamine-hydrolyzing) activity"/>
    <property type="evidence" value="ECO:0007669"/>
    <property type="project" value="UniProtKB-EC"/>
</dbReference>
<dbReference type="GO" id="GO:0005829">
    <property type="term" value="C:cytosol"/>
    <property type="evidence" value="ECO:0007669"/>
    <property type="project" value="TreeGrafter"/>
</dbReference>
<dbReference type="PROSITE" id="PS51278">
    <property type="entry name" value="GATASE_TYPE_2"/>
    <property type="match status" value="1"/>
</dbReference>
<evidence type="ECO:0000256" key="5">
    <source>
        <dbReference type="ARBA" id="ARBA00022888"/>
    </source>
</evidence>
<dbReference type="GO" id="GO:0005524">
    <property type="term" value="F:ATP binding"/>
    <property type="evidence" value="ECO:0007669"/>
    <property type="project" value="UniProtKB-KW"/>
</dbReference>
<evidence type="ECO:0000256" key="6">
    <source>
        <dbReference type="ARBA" id="ARBA00029440"/>
    </source>
</evidence>
<comment type="pathway">
    <text evidence="6">Amino-acid biosynthesis.</text>
</comment>
<dbReference type="InterPro" id="IPR014729">
    <property type="entry name" value="Rossmann-like_a/b/a_fold"/>
</dbReference>
<feature type="binding site" evidence="10">
    <location>
        <begin position="344"/>
        <end position="345"/>
    </location>
    <ligand>
        <name>ATP</name>
        <dbReference type="ChEBI" id="CHEBI:30616"/>
    </ligand>
</feature>
<comment type="caution">
    <text evidence="12">The sequence shown here is derived from an EMBL/GenBank/DDBJ whole genome shotgun (WGS) entry which is preliminary data.</text>
</comment>
<keyword evidence="1" id="KW-0436">Ligase</keyword>
<organism evidence="12 13">
    <name type="scientific">Candidatus Iainarchaeum sp</name>
    <dbReference type="NCBI Taxonomy" id="3101447"/>
    <lineage>
        <taxon>Archaea</taxon>
        <taxon>Candidatus Iainarchaeota</taxon>
        <taxon>Candidatus Iainarchaeia</taxon>
        <taxon>Candidatus Iainarchaeales</taxon>
        <taxon>Candidatus Iainarchaeaceae</taxon>
        <taxon>Candidatus Iainarchaeum</taxon>
    </lineage>
</organism>
<dbReference type="SUPFAM" id="SSF52402">
    <property type="entry name" value="Adenine nucleotide alpha hydrolases-like"/>
    <property type="match status" value="1"/>
</dbReference>
<keyword evidence="3 8" id="KW-0547">Nucleotide-binding</keyword>
<accession>A0A2D6LQC3</accession>
<dbReference type="AlphaFoldDB" id="A0A2D6LQC3"/>
<evidence type="ECO:0000313" key="13">
    <source>
        <dbReference type="Proteomes" id="UP000226712"/>
    </source>
</evidence>
<feature type="domain" description="Glutamine amidotransferase type-2" evidence="11">
    <location>
        <begin position="2"/>
        <end position="197"/>
    </location>
</feature>
<evidence type="ECO:0000256" key="9">
    <source>
        <dbReference type="PIRSR" id="PIRSR001589-1"/>
    </source>
</evidence>
<evidence type="ECO:0000313" key="12">
    <source>
        <dbReference type="EMBL" id="MAG18371.1"/>
    </source>
</evidence>
<evidence type="ECO:0000256" key="4">
    <source>
        <dbReference type="ARBA" id="ARBA00022840"/>
    </source>
</evidence>
<keyword evidence="9" id="KW-0315">Glutamine amidotransferase</keyword>
<keyword evidence="4 8" id="KW-0067">ATP-binding</keyword>
<dbReference type="InterPro" id="IPR001962">
    <property type="entry name" value="Asn_synthase"/>
</dbReference>
<evidence type="ECO:0000256" key="1">
    <source>
        <dbReference type="ARBA" id="ARBA00022598"/>
    </source>
</evidence>
<dbReference type="EC" id="6.3.5.4" evidence="8"/>
<feature type="binding site" evidence="10">
    <location>
        <position position="244"/>
    </location>
    <ligand>
        <name>ATP</name>
        <dbReference type="ChEBI" id="CHEBI:30616"/>
    </ligand>
</feature>
<dbReference type="InterPro" id="IPR006426">
    <property type="entry name" value="Asn_synth_AEB"/>
</dbReference>
<reference evidence="13" key="1">
    <citation type="submission" date="2017-09" db="EMBL/GenBank/DDBJ databases">
        <title>The Reconstruction of 2,631 Draft Metagenome-Assembled Genomes from the Global Oceans.</title>
        <authorList>
            <person name="Tully B.J."/>
            <person name="Graham E.D."/>
            <person name="Heidelberg J.F."/>
        </authorList>
    </citation>
    <scope>NUCLEOTIDE SEQUENCE [LARGE SCALE GENOMIC DNA]</scope>
</reference>
<dbReference type="Gene3D" id="3.40.50.620">
    <property type="entry name" value="HUPs"/>
    <property type="match status" value="1"/>
</dbReference>
<sequence>MCSIIGIYSKQGRDVSDYLHTLMDSLKHRGPEAFGIKTPKEESKSKSFKQLKSLKNPVALGHCLLSTTGYGIQPISKGNVSVSHNGQIYNHKKLVKEKNLASDSEAIVHFFANELKKGSFANALKKFMKKAEGEYSVGLLHKNSLYAFRDPIGLKPLWFGSNDSVFAFASEPSALMKIDIQFPQPLLPGHMLKITKNGFEIKKVFTVENFRKTVPKKHSAENLKSAFDETIESQTIGLQKAAVLFSGGIDSALIAKAVAEKVSDTKLFVVGTKNSQDMVTAKEVAKELGLKLEQIELSEEKIKKLMFCSMKILSFFDEMQIGIAVPELACAEEIKKQGYRVVFSGQGSDEVFCGYNNYIRVLEKNSFSAVEEEIWFSISRMWSRNFYRDDAIIASESLELRVPLVSMQFLKQAMTIPAKEKIKNKEDKIRKWPIREIAKLYNIPDSVALKPKKALQYGSGSQKIVSKILKGN</sequence>
<dbReference type="SUPFAM" id="SSF56235">
    <property type="entry name" value="N-terminal nucleophile aminohydrolases (Ntn hydrolases)"/>
    <property type="match status" value="1"/>
</dbReference>
<dbReference type="Pfam" id="PF00733">
    <property type="entry name" value="Asn_synthase"/>
    <property type="match status" value="2"/>
</dbReference>
<dbReference type="EMBL" id="NZBD01000015">
    <property type="protein sequence ID" value="MAG18371.1"/>
    <property type="molecule type" value="Genomic_DNA"/>
</dbReference>
<feature type="binding site" evidence="10">
    <location>
        <position position="270"/>
    </location>
    <ligand>
        <name>ATP</name>
        <dbReference type="ChEBI" id="CHEBI:30616"/>
    </ligand>
</feature>
<comment type="catalytic activity">
    <reaction evidence="7 8">
        <text>L-aspartate + L-glutamine + ATP + H2O = L-asparagine + L-glutamate + AMP + diphosphate + H(+)</text>
        <dbReference type="Rhea" id="RHEA:12228"/>
        <dbReference type="ChEBI" id="CHEBI:15377"/>
        <dbReference type="ChEBI" id="CHEBI:15378"/>
        <dbReference type="ChEBI" id="CHEBI:29985"/>
        <dbReference type="ChEBI" id="CHEBI:29991"/>
        <dbReference type="ChEBI" id="CHEBI:30616"/>
        <dbReference type="ChEBI" id="CHEBI:33019"/>
        <dbReference type="ChEBI" id="CHEBI:58048"/>
        <dbReference type="ChEBI" id="CHEBI:58359"/>
        <dbReference type="ChEBI" id="CHEBI:456215"/>
        <dbReference type="EC" id="6.3.5.4"/>
    </reaction>
</comment>
<dbReference type="Proteomes" id="UP000226712">
    <property type="component" value="Unassembled WGS sequence"/>
</dbReference>
<dbReference type="GO" id="GO:0006529">
    <property type="term" value="P:asparagine biosynthetic process"/>
    <property type="evidence" value="ECO:0007669"/>
    <property type="project" value="UniProtKB-KW"/>
</dbReference>
<dbReference type="PANTHER" id="PTHR11772">
    <property type="entry name" value="ASPARAGINE SYNTHETASE"/>
    <property type="match status" value="1"/>
</dbReference>
<dbReference type="InterPro" id="IPR029055">
    <property type="entry name" value="Ntn_hydrolases_N"/>
</dbReference>
<proteinExistence type="predicted"/>
<dbReference type="Pfam" id="PF13537">
    <property type="entry name" value="GATase_7"/>
    <property type="match status" value="1"/>
</dbReference>
<evidence type="ECO:0000256" key="7">
    <source>
        <dbReference type="ARBA" id="ARBA00048741"/>
    </source>
</evidence>
<dbReference type="CDD" id="cd00352">
    <property type="entry name" value="Gn_AT_II"/>
    <property type="match status" value="1"/>
</dbReference>
<evidence type="ECO:0000259" key="11">
    <source>
        <dbReference type="PROSITE" id="PS51278"/>
    </source>
</evidence>
<keyword evidence="5 9" id="KW-0061">Asparagine biosynthesis</keyword>
<keyword evidence="2 9" id="KW-0028">Amino-acid biosynthesis</keyword>
<dbReference type="InterPro" id="IPR050795">
    <property type="entry name" value="Asn_Synthetase"/>
</dbReference>
<feature type="active site" description="For GATase activity" evidence="9">
    <location>
        <position position="2"/>
    </location>
</feature>
<dbReference type="Gene3D" id="3.60.20.10">
    <property type="entry name" value="Glutamine Phosphoribosylpyrophosphate, subunit 1, domain 1"/>
    <property type="match status" value="1"/>
</dbReference>
<protein>
    <recommendedName>
        <fullName evidence="8">Putative asparagine synthetase [glutamine-hydrolyzing]</fullName>
        <ecNumber evidence="8">6.3.5.4</ecNumber>
    </recommendedName>
</protein>
<evidence type="ECO:0000256" key="2">
    <source>
        <dbReference type="ARBA" id="ARBA00022605"/>
    </source>
</evidence>